<evidence type="ECO:0000313" key="3">
    <source>
        <dbReference type="Proteomes" id="UP000550401"/>
    </source>
</evidence>
<feature type="chain" id="PRO_5032427655" description="Fibronectin type-III domain-containing protein" evidence="1">
    <location>
        <begin position="24"/>
        <end position="978"/>
    </location>
</feature>
<protein>
    <recommendedName>
        <fullName evidence="4">Fibronectin type-III domain-containing protein</fullName>
    </recommendedName>
</protein>
<proteinExistence type="predicted"/>
<keyword evidence="3" id="KW-1185">Reference proteome</keyword>
<evidence type="ECO:0000256" key="1">
    <source>
        <dbReference type="SAM" id="SignalP"/>
    </source>
</evidence>
<reference evidence="2 3" key="1">
    <citation type="submission" date="2020-07" db="EMBL/GenBank/DDBJ databases">
        <title>Genomic Encyclopedia of Type Strains, Phase IV (KMG-V): Genome sequencing to study the core and pangenomes of soil and plant-associated prokaryotes.</title>
        <authorList>
            <person name="Whitman W."/>
        </authorList>
    </citation>
    <scope>NUCLEOTIDE SEQUENCE [LARGE SCALE GENOMIC DNA]</scope>
    <source>
        <strain evidence="2 3">RH2WT43</strain>
    </source>
</reference>
<organism evidence="2 3">
    <name type="scientific">Dokdonella fugitiva</name>
    <dbReference type="NCBI Taxonomy" id="328517"/>
    <lineage>
        <taxon>Bacteria</taxon>
        <taxon>Pseudomonadati</taxon>
        <taxon>Pseudomonadota</taxon>
        <taxon>Gammaproteobacteria</taxon>
        <taxon>Lysobacterales</taxon>
        <taxon>Rhodanobacteraceae</taxon>
        <taxon>Dokdonella</taxon>
    </lineage>
</organism>
<accession>A0A839F3Z6</accession>
<sequence length="978" mass="102506">MVLSRFLPAALGAAVCAAFGASAAPVTVTKPTASAPEILPTVMHAARADISAPLRDILRTMPPASPMGTEQEPFEVPNVLLKPTARTSSFVPDYSRMQTRGSGVPAPTIDLTFEAISSTTSGCGCLPPDTNGDVSDTHFIQWVNSSWQAFDKVTGVPDPNTLTPRPGNSFFTGFGGKCETTNSGDPLAIWDPRAQRWVMSQFVTSSPFAQCVAVSTTSDPFGTYARYEFNWPNFGDYPHMGIWTDGAGQDAYVLTTHEFNASNAFQGASLIALERDKMLAGDPTAAMVRFPGFDAYGVEPVNLTGSLNAPTNACPSFVHFDSVSSEYLFWDLCLNWTTPASSTISSTPTRVQGAPFVPFFDEVPQQGSGAGLDPFGTHIMYRANARAFPADAPTRISLVVNHVVQGNVQQGGINWVHFDLDDHGANPPTPTPLDRHIVDEGVYAPDSNTRWMGGISIDGSGNIGVGFSKSSSAIHPQIEISGRTLDDPAGTLRDETNCTDTIANGSQTSTSNRWGDYSAMTVDPVDQCTFYFTTEYYPLTAGASWHTRVCSFKFDNCGDPNYALVAETPKRVEMCEATTTGDPTYGLRVGVLNGFNSAVTLAGNGLPAGATAQFSANPVTAPGSSTLTLVGGSTLPSGEYVFGVDATSGSLTRSIALELGVSANAPTPVTLILPTDTASGVKVRPLLSWGTIDSTDRIFADGLDGVAPPPVVVPSDALEYLVEVATDSAFSNIVASATVTGTTWTVDTTLNSTTTYYWRVTPSNYCGPSAPSATFSFTTGTPGTCPGGTTSTTVYQENFDAGAGGWTAAGTGGTGWTQGAAPAGTGFTTPVWKVPDNTVSSDRTLTSPSIVLPAGAQAIILSYDAYHKSEQDPPGGCWDSSSLEASTNGTTFDYLDASRMFTDPYNGVASAGAPLAGRQGWCYPGPAGTAAPSHAIVDLDSFAGQSVNLRFRMVSDSNTAAGAPNGLAIDNVKVEACQ</sequence>
<dbReference type="Proteomes" id="UP000550401">
    <property type="component" value="Unassembled WGS sequence"/>
</dbReference>
<dbReference type="InterPro" id="IPR013783">
    <property type="entry name" value="Ig-like_fold"/>
</dbReference>
<feature type="signal peptide" evidence="1">
    <location>
        <begin position="1"/>
        <end position="23"/>
    </location>
</feature>
<dbReference type="SUPFAM" id="SSF49265">
    <property type="entry name" value="Fibronectin type III"/>
    <property type="match status" value="1"/>
</dbReference>
<dbReference type="InterPro" id="IPR036116">
    <property type="entry name" value="FN3_sf"/>
</dbReference>
<dbReference type="RefSeq" id="WP_182531585.1">
    <property type="nucleotide sequence ID" value="NZ_JACGXL010000004.1"/>
</dbReference>
<evidence type="ECO:0008006" key="4">
    <source>
        <dbReference type="Google" id="ProtNLM"/>
    </source>
</evidence>
<name>A0A839F3Z6_9GAMM</name>
<evidence type="ECO:0000313" key="2">
    <source>
        <dbReference type="EMBL" id="MBA8888539.1"/>
    </source>
</evidence>
<keyword evidence="1" id="KW-0732">Signal</keyword>
<dbReference type="EMBL" id="JACGXL010000004">
    <property type="protein sequence ID" value="MBA8888539.1"/>
    <property type="molecule type" value="Genomic_DNA"/>
</dbReference>
<dbReference type="Gene3D" id="2.60.40.10">
    <property type="entry name" value="Immunoglobulins"/>
    <property type="match status" value="1"/>
</dbReference>
<dbReference type="AlphaFoldDB" id="A0A839F3Z6"/>
<gene>
    <name evidence="2" type="ORF">FHW12_002772</name>
</gene>
<comment type="caution">
    <text evidence="2">The sequence shown here is derived from an EMBL/GenBank/DDBJ whole genome shotgun (WGS) entry which is preliminary data.</text>
</comment>